<reference evidence="1 2" key="1">
    <citation type="submission" date="2023-10" db="EMBL/GenBank/DDBJ databases">
        <title>Genomes of two closely related lineages of the louse Polyplax serrata with different host specificities.</title>
        <authorList>
            <person name="Martinu J."/>
            <person name="Tarabai H."/>
            <person name="Stefka J."/>
            <person name="Hypsa V."/>
        </authorList>
    </citation>
    <scope>NUCLEOTIDE SEQUENCE [LARGE SCALE GENOMIC DNA]</scope>
    <source>
        <strain evidence="1">HR10_N</strain>
    </source>
</reference>
<evidence type="ECO:0000313" key="2">
    <source>
        <dbReference type="Proteomes" id="UP001372834"/>
    </source>
</evidence>
<dbReference type="EMBL" id="JAWJWE010000046">
    <property type="protein sequence ID" value="KAK6616901.1"/>
    <property type="molecule type" value="Genomic_DNA"/>
</dbReference>
<protein>
    <submittedName>
        <fullName evidence="1">Uncharacterized protein</fullName>
    </submittedName>
</protein>
<organism evidence="1 2">
    <name type="scientific">Polyplax serrata</name>
    <name type="common">Common mouse louse</name>
    <dbReference type="NCBI Taxonomy" id="468196"/>
    <lineage>
        <taxon>Eukaryota</taxon>
        <taxon>Metazoa</taxon>
        <taxon>Ecdysozoa</taxon>
        <taxon>Arthropoda</taxon>
        <taxon>Hexapoda</taxon>
        <taxon>Insecta</taxon>
        <taxon>Pterygota</taxon>
        <taxon>Neoptera</taxon>
        <taxon>Paraneoptera</taxon>
        <taxon>Psocodea</taxon>
        <taxon>Troctomorpha</taxon>
        <taxon>Phthiraptera</taxon>
        <taxon>Anoplura</taxon>
        <taxon>Polyplacidae</taxon>
        <taxon>Polyplax</taxon>
    </lineage>
</organism>
<sequence>MDVLVLAQIRTDMKSVGIGDTVMGKKGNVTCAEKQHAGPNRPTSHSPIHISKDEVKLTNLTQAASRKRIKSVIKNDDYYDNDEDDNESEAIRSTTAIQLGKIGKNLVSLPLEIGEERLIETNSN</sequence>
<comment type="caution">
    <text evidence="1">The sequence shown here is derived from an EMBL/GenBank/DDBJ whole genome shotgun (WGS) entry which is preliminary data.</text>
</comment>
<evidence type="ECO:0000313" key="1">
    <source>
        <dbReference type="EMBL" id="KAK6616901.1"/>
    </source>
</evidence>
<name>A0AAN8NP96_POLSC</name>
<proteinExistence type="predicted"/>
<gene>
    <name evidence="1" type="ORF">RUM43_014871</name>
</gene>
<accession>A0AAN8NP96</accession>
<dbReference type="AlphaFoldDB" id="A0AAN8NP96"/>
<dbReference type="Proteomes" id="UP001372834">
    <property type="component" value="Unassembled WGS sequence"/>
</dbReference>